<feature type="transmembrane region" description="Helical" evidence="20">
    <location>
        <begin position="145"/>
        <end position="164"/>
    </location>
</feature>
<feature type="binding site" evidence="19">
    <location>
        <position position="224"/>
    </location>
    <ligand>
        <name>Zn(2+)</name>
        <dbReference type="ChEBI" id="CHEBI:29105"/>
        <label>1</label>
    </ligand>
</feature>
<dbReference type="PROSITE" id="PS00191">
    <property type="entry name" value="CYTOCHROME_B5_1"/>
    <property type="match status" value="1"/>
</dbReference>
<evidence type="ECO:0000256" key="7">
    <source>
        <dbReference type="ARBA" id="ARBA00022692"/>
    </source>
</evidence>
<feature type="binding site" evidence="19">
    <location>
        <position position="198"/>
    </location>
    <ligand>
        <name>Zn(2+)</name>
        <dbReference type="ChEBI" id="CHEBI:29105"/>
        <label>1</label>
    </ligand>
</feature>
<keyword evidence="16 18" id="KW-0472">Membrane</keyword>
<feature type="binding site" evidence="19">
    <location>
        <position position="221"/>
    </location>
    <ligand>
        <name>Zn(2+)</name>
        <dbReference type="ChEBI" id="CHEBI:29105"/>
        <label>1</label>
    </ligand>
</feature>
<dbReference type="GO" id="GO:0006633">
    <property type="term" value="P:fatty acid biosynthetic process"/>
    <property type="evidence" value="ECO:0007669"/>
    <property type="project" value="UniProtKB-KW"/>
</dbReference>
<feature type="binding site" evidence="19">
    <location>
        <position position="300"/>
    </location>
    <ligand>
        <name>Zn(2+)</name>
        <dbReference type="ChEBI" id="CHEBI:29105"/>
        <label>1</label>
    </ligand>
</feature>
<comment type="subcellular location">
    <subcellularLocation>
        <location evidence="1">Endoplasmic reticulum membrane</location>
        <topology evidence="1">Multi-pass membrane protein</topology>
    </subcellularLocation>
</comment>
<dbReference type="AlphaFoldDB" id="A0A154PQC5"/>
<evidence type="ECO:0000313" key="22">
    <source>
        <dbReference type="EMBL" id="KZC14103.1"/>
    </source>
</evidence>
<feature type="binding site" evidence="19">
    <location>
        <position position="279"/>
    </location>
    <ligand>
        <name>Zn(2+)</name>
        <dbReference type="ChEBI" id="CHEBI:29105"/>
        <label>1</label>
    </ligand>
</feature>
<dbReference type="PROSITE" id="PS50255">
    <property type="entry name" value="CYTOCHROME_B5_2"/>
    <property type="match status" value="1"/>
</dbReference>
<comment type="function">
    <text evidence="18">Catalyzes stereospecific hydroxylation of free fatty acids at the C-2 position to produce (R)-2-hydroxy fatty acids, which are building blocks of sphingolipids and glycosphingolipids common in neural tissue and epidermis. Plays an essential role in the synthesis of galactosphingolipids of the myelin sheath. Responsible for the synthesis of sphingolipids and glycosphingolipids involved in the formation of epidermal lamellar bodies critical for skin permeability barrier. Participates in the synthesis of glycosphingolipids and a fraction of type II wax diesters in sebaceous gland, specifically regulating hair follicle homeostasis. Involved in the synthesis of sphingolipids of plasma membrane rafts, controlling lipid raft mobility and trafficking of raft-associated proteins.</text>
</comment>
<dbReference type="Pfam" id="PF00173">
    <property type="entry name" value="Cyt-b5"/>
    <property type="match status" value="1"/>
</dbReference>
<accession>A0A154PQC5</accession>
<dbReference type="InterPro" id="IPR014430">
    <property type="entry name" value="Scs7"/>
</dbReference>
<feature type="transmembrane region" description="Helical" evidence="20">
    <location>
        <begin position="258"/>
        <end position="278"/>
    </location>
</feature>
<dbReference type="OrthoDB" id="2204368at2759"/>
<dbReference type="InterPro" id="IPR018506">
    <property type="entry name" value="Cyt_B5_heme-BS"/>
</dbReference>
<dbReference type="InterPro" id="IPR036400">
    <property type="entry name" value="Cyt_B5-like_heme/steroid_sf"/>
</dbReference>
<dbReference type="Proteomes" id="UP000076502">
    <property type="component" value="Unassembled WGS sequence"/>
</dbReference>
<organism evidence="22 23">
    <name type="scientific">Dufourea novaeangliae</name>
    <name type="common">Sweat bee</name>
    <dbReference type="NCBI Taxonomy" id="178035"/>
    <lineage>
        <taxon>Eukaryota</taxon>
        <taxon>Metazoa</taxon>
        <taxon>Ecdysozoa</taxon>
        <taxon>Arthropoda</taxon>
        <taxon>Hexapoda</taxon>
        <taxon>Insecta</taxon>
        <taxon>Pterygota</taxon>
        <taxon>Neoptera</taxon>
        <taxon>Endopterygota</taxon>
        <taxon>Hymenoptera</taxon>
        <taxon>Apocrita</taxon>
        <taxon>Aculeata</taxon>
        <taxon>Apoidea</taxon>
        <taxon>Anthophila</taxon>
        <taxon>Halictidae</taxon>
        <taxon>Rophitinae</taxon>
        <taxon>Dufourea</taxon>
    </lineage>
</organism>
<keyword evidence="14 18" id="KW-0408">Iron</keyword>
<keyword evidence="8 18" id="KW-0479">Metal-binding</keyword>
<keyword evidence="7 20" id="KW-0812">Transmembrane</keyword>
<keyword evidence="15 18" id="KW-0443">Lipid metabolism</keyword>
<keyword evidence="11 19" id="KW-0862">Zinc</keyword>
<evidence type="ECO:0000256" key="17">
    <source>
        <dbReference type="ARBA" id="ARBA00023160"/>
    </source>
</evidence>
<keyword evidence="13 18" id="KW-0560">Oxidoreductase</keyword>
<comment type="pathway">
    <text evidence="3">Lipid metabolism.</text>
</comment>
<reference evidence="22 23" key="1">
    <citation type="submission" date="2015-07" db="EMBL/GenBank/DDBJ databases">
        <title>The genome of Dufourea novaeangliae.</title>
        <authorList>
            <person name="Pan H."/>
            <person name="Kapheim K."/>
        </authorList>
    </citation>
    <scope>NUCLEOTIDE SEQUENCE [LARGE SCALE GENOMIC DNA]</scope>
    <source>
        <strain evidence="22">0120121106</strain>
        <tissue evidence="22">Whole body</tissue>
    </source>
</reference>
<dbReference type="PANTHER" id="PTHR12863">
    <property type="entry name" value="FATTY ACID HYDROXYLASE"/>
    <property type="match status" value="1"/>
</dbReference>
<dbReference type="GO" id="GO:0080132">
    <property type="term" value="F:fatty acid 2-hydroxylase activity"/>
    <property type="evidence" value="ECO:0007669"/>
    <property type="project" value="InterPro"/>
</dbReference>
<dbReference type="Pfam" id="PF04116">
    <property type="entry name" value="FA_hydroxylase"/>
    <property type="match status" value="1"/>
</dbReference>
<dbReference type="OMA" id="HFVHHDQ"/>
<feature type="transmembrane region" description="Helical" evidence="20">
    <location>
        <begin position="234"/>
        <end position="252"/>
    </location>
</feature>
<keyword evidence="9 18" id="KW-0256">Endoplasmic reticulum</keyword>
<feature type="binding site" evidence="19">
    <location>
        <position position="203"/>
    </location>
    <ligand>
        <name>Zn(2+)</name>
        <dbReference type="ChEBI" id="CHEBI:29105"/>
        <label>1</label>
    </ligand>
</feature>
<gene>
    <name evidence="22" type="ORF">WN55_06335</name>
</gene>
<evidence type="ECO:0000256" key="6">
    <source>
        <dbReference type="ARBA" id="ARBA00022617"/>
    </source>
</evidence>
<keyword evidence="23" id="KW-1185">Reference proteome</keyword>
<evidence type="ECO:0000256" key="4">
    <source>
        <dbReference type="ARBA" id="ARBA00005747"/>
    </source>
</evidence>
<keyword evidence="10 18" id="KW-0276">Fatty acid metabolism</keyword>
<evidence type="ECO:0000256" key="16">
    <source>
        <dbReference type="ARBA" id="ARBA00023136"/>
    </source>
</evidence>
<evidence type="ECO:0000256" key="3">
    <source>
        <dbReference type="ARBA" id="ARBA00005189"/>
    </source>
</evidence>
<feature type="binding site" evidence="19">
    <location>
        <position position="303"/>
    </location>
    <ligand>
        <name>Zn(2+)</name>
        <dbReference type="ChEBI" id="CHEBI:29105"/>
        <label>1</label>
    </ligand>
</feature>
<evidence type="ECO:0000256" key="20">
    <source>
        <dbReference type="SAM" id="Phobius"/>
    </source>
</evidence>
<evidence type="ECO:0000256" key="5">
    <source>
        <dbReference type="ARBA" id="ARBA00022516"/>
    </source>
</evidence>
<keyword evidence="12 20" id="KW-1133">Transmembrane helix</keyword>
<evidence type="ECO:0000259" key="21">
    <source>
        <dbReference type="PROSITE" id="PS50255"/>
    </source>
</evidence>
<dbReference type="Gene3D" id="3.10.120.10">
    <property type="entry name" value="Cytochrome b5-like heme/steroid binding domain"/>
    <property type="match status" value="1"/>
</dbReference>
<evidence type="ECO:0000256" key="15">
    <source>
        <dbReference type="ARBA" id="ARBA00023098"/>
    </source>
</evidence>
<dbReference type="GO" id="GO:0005506">
    <property type="term" value="F:iron ion binding"/>
    <property type="evidence" value="ECO:0007669"/>
    <property type="project" value="UniProtKB-UniRule"/>
</dbReference>
<feature type="binding site" evidence="19">
    <location>
        <position position="304"/>
    </location>
    <ligand>
        <name>Zn(2+)</name>
        <dbReference type="ChEBI" id="CHEBI:29105"/>
        <label>1</label>
    </ligand>
</feature>
<keyword evidence="17 18" id="KW-0275">Fatty acid biosynthesis</keyword>
<comment type="pathway">
    <text evidence="2">Sphingolipid metabolism.</text>
</comment>
<evidence type="ECO:0000256" key="13">
    <source>
        <dbReference type="ARBA" id="ARBA00023002"/>
    </source>
</evidence>
<dbReference type="EMBL" id="KQ435037">
    <property type="protein sequence ID" value="KZC14103.1"/>
    <property type="molecule type" value="Genomic_DNA"/>
</dbReference>
<feature type="transmembrane region" description="Helical" evidence="20">
    <location>
        <begin position="176"/>
        <end position="197"/>
    </location>
</feature>
<evidence type="ECO:0000256" key="1">
    <source>
        <dbReference type="ARBA" id="ARBA00004477"/>
    </source>
</evidence>
<dbReference type="InterPro" id="IPR001199">
    <property type="entry name" value="Cyt_B5-like_heme/steroid-bd"/>
</dbReference>
<evidence type="ECO:0000256" key="18">
    <source>
        <dbReference type="PIRNR" id="PIRNR005149"/>
    </source>
</evidence>
<dbReference type="GO" id="GO:0005789">
    <property type="term" value="C:endoplasmic reticulum membrane"/>
    <property type="evidence" value="ECO:0007669"/>
    <property type="project" value="UniProtKB-SubCell"/>
</dbReference>
<dbReference type="STRING" id="178035.A0A154PQC5"/>
<comment type="cofactor">
    <cofactor evidence="18 19">
        <name>Zn(2+)</name>
        <dbReference type="ChEBI" id="CHEBI:29105"/>
    </cofactor>
    <text evidence="18 19">Binds 2 Zn(2+) ions per subunit that likely form a catalytic dimetal center.</text>
</comment>
<sequence>MKRHVKNGGDRKPIETRVVDRQPAVETTENTFLISYRDRSYDLRKFLRYHPGGKKVLGYFENRSLDKALDENPHSRSAFHLLEDFTVNEQEKYQEYEDLIDWNAPILGQVGKLGDQYWEWMNLPVNREIRLFQSNLLETISITPWYLVPIVWIPVCIYFLYSGFNSIADDPSGNTLFQALSSYILGILLWSILEYVLHRKLFHFKPPATSKLLISLHFILHGVHHKAPFDNRRLVFPPVAGLSIAKLLWYLYEALFSRTMIYFIAAGTTTGYVCYDLIHYYLHHGAPRAGSYLYTMKRNHNYHHFSHHELGFGISSKLWDHAFGTNICLPQLTKPIEW</sequence>
<keyword evidence="6" id="KW-0349">Heme</keyword>
<dbReference type="EC" id="1.-.-.-" evidence="18"/>
<evidence type="ECO:0000256" key="9">
    <source>
        <dbReference type="ARBA" id="ARBA00022824"/>
    </source>
</evidence>
<dbReference type="SUPFAM" id="SSF55856">
    <property type="entry name" value="Cytochrome b5-like heme/steroid binding domain"/>
    <property type="match status" value="1"/>
</dbReference>
<feature type="binding site" evidence="19">
    <location>
        <position position="283"/>
    </location>
    <ligand>
        <name>Zn(2+)</name>
        <dbReference type="ChEBI" id="CHEBI:29105"/>
        <label>1</label>
    </ligand>
</feature>
<name>A0A154PQC5_DUFNO</name>
<keyword evidence="5 18" id="KW-0444">Lipid biosynthesis</keyword>
<proteinExistence type="inferred from homology"/>
<dbReference type="GO" id="GO:0020037">
    <property type="term" value="F:heme binding"/>
    <property type="evidence" value="ECO:0007669"/>
    <property type="project" value="InterPro"/>
</dbReference>
<evidence type="ECO:0000256" key="10">
    <source>
        <dbReference type="ARBA" id="ARBA00022832"/>
    </source>
</evidence>
<comment type="similarity">
    <text evidence="4 18">Belongs to the sterol desaturase family. SCS7 subfamily.</text>
</comment>
<protein>
    <recommendedName>
        <fullName evidence="18">Fatty acid 2-hydroxylase</fullName>
        <ecNumber evidence="18">1.-.-.-</ecNumber>
    </recommendedName>
</protein>
<evidence type="ECO:0000256" key="11">
    <source>
        <dbReference type="ARBA" id="ARBA00022833"/>
    </source>
</evidence>
<feature type="domain" description="Cytochrome b5 heme-binding" evidence="21">
    <location>
        <begin position="1"/>
        <end position="91"/>
    </location>
</feature>
<evidence type="ECO:0000313" key="23">
    <source>
        <dbReference type="Proteomes" id="UP000076502"/>
    </source>
</evidence>
<evidence type="ECO:0000256" key="19">
    <source>
        <dbReference type="PIRSR" id="PIRSR005149-1"/>
    </source>
</evidence>
<dbReference type="PANTHER" id="PTHR12863:SF1">
    <property type="entry name" value="FATTY ACID 2-HYDROXYLASE"/>
    <property type="match status" value="1"/>
</dbReference>
<dbReference type="PIRSF" id="PIRSF005149">
    <property type="entry name" value="IPC-B_HD"/>
    <property type="match status" value="1"/>
</dbReference>
<evidence type="ECO:0000256" key="2">
    <source>
        <dbReference type="ARBA" id="ARBA00004991"/>
    </source>
</evidence>
<feature type="binding site" evidence="19">
    <location>
        <position position="225"/>
    </location>
    <ligand>
        <name>Zn(2+)</name>
        <dbReference type="ChEBI" id="CHEBI:29105"/>
        <label>1</label>
    </ligand>
</feature>
<evidence type="ECO:0000256" key="14">
    <source>
        <dbReference type="ARBA" id="ARBA00023004"/>
    </source>
</evidence>
<evidence type="ECO:0000256" key="8">
    <source>
        <dbReference type="ARBA" id="ARBA00022723"/>
    </source>
</evidence>
<dbReference type="InterPro" id="IPR006694">
    <property type="entry name" value="Fatty_acid_hydroxylase"/>
</dbReference>
<evidence type="ECO:0000256" key="12">
    <source>
        <dbReference type="ARBA" id="ARBA00022989"/>
    </source>
</evidence>